<evidence type="ECO:0000256" key="2">
    <source>
        <dbReference type="ARBA" id="ARBA00022714"/>
    </source>
</evidence>
<evidence type="ECO:0000256" key="3">
    <source>
        <dbReference type="ARBA" id="ARBA00022723"/>
    </source>
</evidence>
<evidence type="ECO:0000313" key="8">
    <source>
        <dbReference type="Proteomes" id="UP001500227"/>
    </source>
</evidence>
<comment type="caution">
    <text evidence="7">The sequence shown here is derived from an EMBL/GenBank/DDBJ whole genome shotgun (WGS) entry which is preliminary data.</text>
</comment>
<dbReference type="InterPro" id="IPR028431">
    <property type="entry name" value="NADP_DH_HndA-like"/>
</dbReference>
<name>A0ABP9M6R6_9BURK</name>
<dbReference type="PANTHER" id="PTHR43342:SF1">
    <property type="entry name" value="BIFURCATING [FEFE] HYDROGENASE GAMMA SUBUNIT"/>
    <property type="match status" value="1"/>
</dbReference>
<gene>
    <name evidence="7" type="ORF">GCM10023337_12180</name>
</gene>
<comment type="cofactor">
    <cofactor evidence="6">
        <name>[2Fe-2S] cluster</name>
        <dbReference type="ChEBI" id="CHEBI:190135"/>
    </cofactor>
</comment>
<evidence type="ECO:0000313" key="7">
    <source>
        <dbReference type="EMBL" id="GAA5089380.1"/>
    </source>
</evidence>
<dbReference type="Gene3D" id="1.10.10.1590">
    <property type="entry name" value="NADH-quinone oxidoreductase subunit E"/>
    <property type="match status" value="1"/>
</dbReference>
<comment type="similarity">
    <text evidence="1">Belongs to the complex I 24 kDa subunit family.</text>
</comment>
<keyword evidence="4" id="KW-0408">Iron</keyword>
<dbReference type="RefSeq" id="WP_300647483.1">
    <property type="nucleotide sequence ID" value="NZ_BAABKD010000009.1"/>
</dbReference>
<dbReference type="CDD" id="cd03081">
    <property type="entry name" value="TRX_Fd_NuoE_FDH_gamma"/>
    <property type="match status" value="1"/>
</dbReference>
<dbReference type="InterPro" id="IPR041921">
    <property type="entry name" value="NuoE_N"/>
</dbReference>
<reference evidence="8" key="1">
    <citation type="journal article" date="2019" name="Int. J. Syst. Evol. Microbiol.">
        <title>The Global Catalogue of Microorganisms (GCM) 10K type strain sequencing project: providing services to taxonomists for standard genome sequencing and annotation.</title>
        <authorList>
            <consortium name="The Broad Institute Genomics Platform"/>
            <consortium name="The Broad Institute Genome Sequencing Center for Infectious Disease"/>
            <person name="Wu L."/>
            <person name="Ma J."/>
        </authorList>
    </citation>
    <scope>NUCLEOTIDE SEQUENCE [LARGE SCALE GENOMIC DNA]</scope>
    <source>
        <strain evidence="8">JCM 18423</strain>
    </source>
</reference>
<dbReference type="Pfam" id="PF01257">
    <property type="entry name" value="2Fe-2S_thioredx"/>
    <property type="match status" value="1"/>
</dbReference>
<dbReference type="SUPFAM" id="SSF52833">
    <property type="entry name" value="Thioredoxin-like"/>
    <property type="match status" value="1"/>
</dbReference>
<dbReference type="InterPro" id="IPR002023">
    <property type="entry name" value="NuoE-like"/>
</dbReference>
<keyword evidence="3" id="KW-0479">Metal-binding</keyword>
<dbReference type="EMBL" id="BAABKD010000009">
    <property type="protein sequence ID" value="GAA5089380.1"/>
    <property type="molecule type" value="Genomic_DNA"/>
</dbReference>
<dbReference type="PIRSF" id="PIRSF000216">
    <property type="entry name" value="NADH_DH_24kDa"/>
    <property type="match status" value="1"/>
</dbReference>
<evidence type="ECO:0000256" key="6">
    <source>
        <dbReference type="ARBA" id="ARBA00034078"/>
    </source>
</evidence>
<evidence type="ECO:0000256" key="5">
    <source>
        <dbReference type="ARBA" id="ARBA00023014"/>
    </source>
</evidence>
<evidence type="ECO:0000256" key="4">
    <source>
        <dbReference type="ARBA" id="ARBA00023004"/>
    </source>
</evidence>
<accession>A0ABP9M6R6</accession>
<dbReference type="Gene3D" id="3.40.30.10">
    <property type="entry name" value="Glutaredoxin"/>
    <property type="match status" value="1"/>
</dbReference>
<dbReference type="Proteomes" id="UP001500227">
    <property type="component" value="Unassembled WGS sequence"/>
</dbReference>
<organism evidence="7 8">
    <name type="scientific">Paenalcaligenes hermetiae</name>
    <dbReference type="NCBI Taxonomy" id="1157987"/>
    <lineage>
        <taxon>Bacteria</taxon>
        <taxon>Pseudomonadati</taxon>
        <taxon>Pseudomonadota</taxon>
        <taxon>Betaproteobacteria</taxon>
        <taxon>Burkholderiales</taxon>
        <taxon>Alcaligenaceae</taxon>
        <taxon>Paenalcaligenes</taxon>
    </lineage>
</organism>
<dbReference type="PANTHER" id="PTHR43342">
    <property type="entry name" value="NADH-QUINONE OXIDOREDUCTASE, E SUBUNIT"/>
    <property type="match status" value="1"/>
</dbReference>
<sequence>MTTPSAQNNSTPAHALATALAEHAHKEGSLLPILHSIQDQLGYIPNEIILPLSQAIHRSRAEIHGVISFYAHFRTQPPAALHLALCRAEACQARGANALIAHAQERLGCDFHQRSQTHDVHLEPAYCLGLCAQGPAAMLNEQPVAHVTPHHIDEWLNQVGESA</sequence>
<keyword evidence="2" id="KW-0001">2Fe-2S</keyword>
<keyword evidence="8" id="KW-1185">Reference proteome</keyword>
<protein>
    <submittedName>
        <fullName evidence="7">Formate dehydrogenase subunit gamma</fullName>
    </submittedName>
</protein>
<evidence type="ECO:0000256" key="1">
    <source>
        <dbReference type="ARBA" id="ARBA00010643"/>
    </source>
</evidence>
<keyword evidence="5" id="KW-0411">Iron-sulfur</keyword>
<dbReference type="InterPro" id="IPR036249">
    <property type="entry name" value="Thioredoxin-like_sf"/>
</dbReference>
<proteinExistence type="inferred from homology"/>